<comment type="subcellular location">
    <subcellularLocation>
        <location evidence="1">Cell membrane</location>
        <topology evidence="1">Multi-pass membrane protein</topology>
    </subcellularLocation>
</comment>
<evidence type="ECO:0000256" key="6">
    <source>
        <dbReference type="ARBA" id="ARBA00023136"/>
    </source>
</evidence>
<dbReference type="GO" id="GO:0008381">
    <property type="term" value="F:mechanosensitive monoatomic ion channel activity"/>
    <property type="evidence" value="ECO:0007669"/>
    <property type="project" value="InterPro"/>
</dbReference>
<dbReference type="InterPro" id="IPR049278">
    <property type="entry name" value="MS_channel_C"/>
</dbReference>
<protein>
    <submittedName>
        <fullName evidence="12">Small conductance mechanosensitive channel</fullName>
    </submittedName>
</protein>
<dbReference type="InterPro" id="IPR023408">
    <property type="entry name" value="MscS_beta-dom_sf"/>
</dbReference>
<dbReference type="InterPro" id="IPR010920">
    <property type="entry name" value="LSM_dom_sf"/>
</dbReference>
<dbReference type="InterPro" id="IPR011066">
    <property type="entry name" value="MscS_channel_C_sf"/>
</dbReference>
<dbReference type="Proteomes" id="UP000199223">
    <property type="component" value="Unassembled WGS sequence"/>
</dbReference>
<name>A0A1H6TJX7_9DEIO</name>
<feature type="transmembrane region" description="Helical" evidence="8">
    <location>
        <begin position="164"/>
        <end position="184"/>
    </location>
</feature>
<dbReference type="PANTHER" id="PTHR30460:SF0">
    <property type="entry name" value="MODERATE CONDUCTANCE MECHANOSENSITIVE CHANNEL YBIO"/>
    <property type="match status" value="1"/>
</dbReference>
<feature type="transmembrane region" description="Helical" evidence="8">
    <location>
        <begin position="136"/>
        <end position="158"/>
    </location>
</feature>
<feature type="transmembrane region" description="Helical" evidence="8">
    <location>
        <begin position="50"/>
        <end position="73"/>
    </location>
</feature>
<keyword evidence="4 8" id="KW-0812">Transmembrane</keyword>
<feature type="transmembrane region" description="Helical" evidence="8">
    <location>
        <begin position="93"/>
        <end position="115"/>
    </location>
</feature>
<dbReference type="InterPro" id="IPR049142">
    <property type="entry name" value="MS_channel_1st"/>
</dbReference>
<dbReference type="Gene3D" id="3.30.70.100">
    <property type="match status" value="1"/>
</dbReference>
<dbReference type="Gene3D" id="2.30.30.60">
    <property type="match status" value="1"/>
</dbReference>
<keyword evidence="5 8" id="KW-1133">Transmembrane helix</keyword>
<evidence type="ECO:0000259" key="10">
    <source>
        <dbReference type="Pfam" id="PF21082"/>
    </source>
</evidence>
<dbReference type="AlphaFoldDB" id="A0A1H6TJX7"/>
<keyword evidence="3" id="KW-1003">Cell membrane</keyword>
<accession>A0A1H6TJX7</accession>
<evidence type="ECO:0000313" key="12">
    <source>
        <dbReference type="EMBL" id="SEI76560.1"/>
    </source>
</evidence>
<keyword evidence="6 8" id="KW-0472">Membrane</keyword>
<feature type="domain" description="Mechanosensitive ion channel MscS" evidence="9">
    <location>
        <begin position="183"/>
        <end position="246"/>
    </location>
</feature>
<dbReference type="Gene3D" id="1.10.287.1260">
    <property type="match status" value="1"/>
</dbReference>
<feature type="domain" description="Mechanosensitive ion channel MscS C-terminal" evidence="10">
    <location>
        <begin position="254"/>
        <end position="342"/>
    </location>
</feature>
<sequence>MFDALTFQLAKPQVWLGLAVSIFVGYALYRLGLTLLRSVRHLLPAKVRTGLGALWFVTVTVGWVAIATHIIYLPQVPFFFELGSDLMRGFRNSAGQVIVVVALSLIGWGLIGAATQRIVVEDDFNRRTVRVQTLKGVVDSTLKVALVVVSAIAILQTLGVNATSLLAGVSILGVAVGFGAQSLVRDVFTGFFILLEDQYGVGDVITVGSGPLTGNVEKLNLRTTVLRALDGTVHIIPNGQIQTVSVSSKDWSRVVATVDVTYNADLNEALRVLEAVSKELHADPEWQSHFLAEPDIQGVTQLAPDGVTLRALFKVQPKSQYALGREFNRRIKIAMDQARIEIPGPQRNVSFGSGPLEIRVAQPQGPGAGDLKTPAATQDRTRSPVPPSFTRDEDDEDER</sequence>
<dbReference type="GO" id="GO:0005886">
    <property type="term" value="C:plasma membrane"/>
    <property type="evidence" value="ECO:0007669"/>
    <property type="project" value="UniProtKB-SubCell"/>
</dbReference>
<dbReference type="InterPro" id="IPR011014">
    <property type="entry name" value="MscS_channel_TM-2"/>
</dbReference>
<feature type="domain" description="Mechanosensitive ion channel transmembrane helices 2/3" evidence="11">
    <location>
        <begin position="142"/>
        <end position="181"/>
    </location>
</feature>
<dbReference type="SUPFAM" id="SSF82689">
    <property type="entry name" value="Mechanosensitive channel protein MscS (YggB), C-terminal domain"/>
    <property type="match status" value="1"/>
</dbReference>
<gene>
    <name evidence="12" type="ORF">SAMN04488058_101555</name>
</gene>
<evidence type="ECO:0000259" key="11">
    <source>
        <dbReference type="Pfam" id="PF21088"/>
    </source>
</evidence>
<dbReference type="EMBL" id="FNZA01000001">
    <property type="protein sequence ID" value="SEI76560.1"/>
    <property type="molecule type" value="Genomic_DNA"/>
</dbReference>
<evidence type="ECO:0000256" key="4">
    <source>
        <dbReference type="ARBA" id="ARBA00022692"/>
    </source>
</evidence>
<proteinExistence type="inferred from homology"/>
<evidence type="ECO:0000256" key="7">
    <source>
        <dbReference type="SAM" id="MobiDB-lite"/>
    </source>
</evidence>
<evidence type="ECO:0000256" key="2">
    <source>
        <dbReference type="ARBA" id="ARBA00008017"/>
    </source>
</evidence>
<dbReference type="InterPro" id="IPR006685">
    <property type="entry name" value="MscS_channel_2nd"/>
</dbReference>
<comment type="similarity">
    <text evidence="2">Belongs to the MscS (TC 1.A.23) family.</text>
</comment>
<evidence type="ECO:0000256" key="3">
    <source>
        <dbReference type="ARBA" id="ARBA00022475"/>
    </source>
</evidence>
<feature type="transmembrane region" description="Helical" evidence="8">
    <location>
        <begin position="12"/>
        <end position="29"/>
    </location>
</feature>
<evidence type="ECO:0000259" key="9">
    <source>
        <dbReference type="Pfam" id="PF00924"/>
    </source>
</evidence>
<dbReference type="PANTHER" id="PTHR30460">
    <property type="entry name" value="MODERATE CONDUCTANCE MECHANOSENSITIVE CHANNEL YBIO"/>
    <property type="match status" value="1"/>
</dbReference>
<dbReference type="SUPFAM" id="SSF50182">
    <property type="entry name" value="Sm-like ribonucleoproteins"/>
    <property type="match status" value="1"/>
</dbReference>
<dbReference type="OrthoDB" id="9809206at2"/>
<evidence type="ECO:0000256" key="5">
    <source>
        <dbReference type="ARBA" id="ARBA00022989"/>
    </source>
</evidence>
<dbReference type="RefSeq" id="WP_092263081.1">
    <property type="nucleotide sequence ID" value="NZ_FNZA01000001.1"/>
</dbReference>
<keyword evidence="13" id="KW-1185">Reference proteome</keyword>
<dbReference type="SUPFAM" id="SSF82861">
    <property type="entry name" value="Mechanosensitive channel protein MscS (YggB), transmembrane region"/>
    <property type="match status" value="1"/>
</dbReference>
<dbReference type="InterPro" id="IPR045276">
    <property type="entry name" value="YbiO_bact"/>
</dbReference>
<evidence type="ECO:0000256" key="1">
    <source>
        <dbReference type="ARBA" id="ARBA00004651"/>
    </source>
</evidence>
<feature type="region of interest" description="Disordered" evidence="7">
    <location>
        <begin position="345"/>
        <end position="399"/>
    </location>
</feature>
<reference evidence="13" key="1">
    <citation type="submission" date="2016-10" db="EMBL/GenBank/DDBJ databases">
        <authorList>
            <person name="Varghese N."/>
            <person name="Submissions S."/>
        </authorList>
    </citation>
    <scope>NUCLEOTIDE SEQUENCE [LARGE SCALE GENOMIC DNA]</scope>
    <source>
        <strain evidence="13">CGMCC 1.10218</strain>
    </source>
</reference>
<evidence type="ECO:0000313" key="13">
    <source>
        <dbReference type="Proteomes" id="UP000199223"/>
    </source>
</evidence>
<organism evidence="12 13">
    <name type="scientific">Deinococcus reticulitermitis</name>
    <dbReference type="NCBI Taxonomy" id="856736"/>
    <lineage>
        <taxon>Bacteria</taxon>
        <taxon>Thermotogati</taxon>
        <taxon>Deinococcota</taxon>
        <taxon>Deinococci</taxon>
        <taxon>Deinococcales</taxon>
        <taxon>Deinococcaceae</taxon>
        <taxon>Deinococcus</taxon>
    </lineage>
</organism>
<dbReference type="Pfam" id="PF21088">
    <property type="entry name" value="MS_channel_1st"/>
    <property type="match status" value="1"/>
</dbReference>
<dbReference type="Pfam" id="PF00924">
    <property type="entry name" value="MS_channel_2nd"/>
    <property type="match status" value="1"/>
</dbReference>
<dbReference type="STRING" id="856736.SAMN04488058_101555"/>
<dbReference type="Pfam" id="PF21082">
    <property type="entry name" value="MS_channel_3rd"/>
    <property type="match status" value="1"/>
</dbReference>
<evidence type="ECO:0000256" key="8">
    <source>
        <dbReference type="SAM" id="Phobius"/>
    </source>
</evidence>